<gene>
    <name evidence="3" type="ORF">SARC_07079</name>
</gene>
<feature type="binding site" evidence="2">
    <location>
        <position position="168"/>
    </location>
    <ligand>
        <name>a divalent metal cation</name>
        <dbReference type="ChEBI" id="CHEBI:60240"/>
        <label>1</label>
    </ligand>
</feature>
<dbReference type="Pfam" id="PF01026">
    <property type="entry name" value="TatD_DNase"/>
    <property type="match status" value="1"/>
</dbReference>
<dbReference type="PIRSF" id="PIRSF005902">
    <property type="entry name" value="DNase_TatD"/>
    <property type="match status" value="1"/>
</dbReference>
<evidence type="ECO:0008006" key="5">
    <source>
        <dbReference type="Google" id="ProtNLM"/>
    </source>
</evidence>
<dbReference type="OrthoDB" id="6079689at2759"/>
<dbReference type="InterPro" id="IPR032466">
    <property type="entry name" value="Metal_Hydrolase"/>
</dbReference>
<evidence type="ECO:0000256" key="2">
    <source>
        <dbReference type="PIRSR" id="PIRSR005902-1"/>
    </source>
</evidence>
<dbReference type="Proteomes" id="UP000054560">
    <property type="component" value="Unassembled WGS sequence"/>
</dbReference>
<proteinExistence type="predicted"/>
<dbReference type="GO" id="GO:0016788">
    <property type="term" value="F:hydrolase activity, acting on ester bonds"/>
    <property type="evidence" value="ECO:0007669"/>
    <property type="project" value="InterPro"/>
</dbReference>
<evidence type="ECO:0000256" key="1">
    <source>
        <dbReference type="ARBA" id="ARBA00022801"/>
    </source>
</evidence>
<feature type="binding site" evidence="2">
    <location>
        <position position="48"/>
    </location>
    <ligand>
        <name>a divalent metal cation</name>
        <dbReference type="ChEBI" id="CHEBI:60240"/>
        <label>1</label>
    </ligand>
</feature>
<accession>A0A0L0FVK1</accession>
<name>A0A0L0FVK1_9EUKA</name>
<dbReference type="eggNOG" id="KOG3020">
    <property type="taxonomic scope" value="Eukaryota"/>
</dbReference>
<keyword evidence="4" id="KW-1185">Reference proteome</keyword>
<dbReference type="EMBL" id="KQ242135">
    <property type="protein sequence ID" value="KNC80561.1"/>
    <property type="molecule type" value="Genomic_DNA"/>
</dbReference>
<dbReference type="SUPFAM" id="SSF51556">
    <property type="entry name" value="Metallo-dependent hydrolases"/>
    <property type="match status" value="1"/>
</dbReference>
<dbReference type="PANTHER" id="PTHR47176:SF1">
    <property type="entry name" value="OS04G0577500 PROTEIN"/>
    <property type="match status" value="1"/>
</dbReference>
<dbReference type="Gene3D" id="3.20.20.140">
    <property type="entry name" value="Metal-dependent hydrolases"/>
    <property type="match status" value="1"/>
</dbReference>
<protein>
    <recommendedName>
        <fullName evidence="5">TatD DNase</fullName>
    </recommendedName>
</protein>
<feature type="binding site" evidence="2">
    <location>
        <position position="86"/>
    </location>
    <ligand>
        <name>a divalent metal cation</name>
        <dbReference type="ChEBI" id="CHEBI:60240"/>
        <label>2</label>
    </ligand>
</feature>
<dbReference type="InterPro" id="IPR018228">
    <property type="entry name" value="DNase_TatD-rel_CS"/>
</dbReference>
<reference evidence="3 4" key="1">
    <citation type="submission" date="2011-02" db="EMBL/GenBank/DDBJ databases">
        <title>The Genome Sequence of Sphaeroforma arctica JP610.</title>
        <authorList>
            <consortium name="The Broad Institute Genome Sequencing Platform"/>
            <person name="Russ C."/>
            <person name="Cuomo C."/>
            <person name="Young S.K."/>
            <person name="Zeng Q."/>
            <person name="Gargeya S."/>
            <person name="Alvarado L."/>
            <person name="Berlin A."/>
            <person name="Chapman S.B."/>
            <person name="Chen Z."/>
            <person name="Freedman E."/>
            <person name="Gellesch M."/>
            <person name="Goldberg J."/>
            <person name="Griggs A."/>
            <person name="Gujja S."/>
            <person name="Heilman E."/>
            <person name="Heiman D."/>
            <person name="Howarth C."/>
            <person name="Mehta T."/>
            <person name="Neiman D."/>
            <person name="Pearson M."/>
            <person name="Roberts A."/>
            <person name="Saif S."/>
            <person name="Shea T."/>
            <person name="Shenoy N."/>
            <person name="Sisk P."/>
            <person name="Stolte C."/>
            <person name="Sykes S."/>
            <person name="White J."/>
            <person name="Yandava C."/>
            <person name="Burger G."/>
            <person name="Gray M.W."/>
            <person name="Holland P.W.H."/>
            <person name="King N."/>
            <person name="Lang F.B.F."/>
            <person name="Roger A.J."/>
            <person name="Ruiz-Trillo I."/>
            <person name="Haas B."/>
            <person name="Nusbaum C."/>
            <person name="Birren B."/>
        </authorList>
    </citation>
    <scope>NUCLEOTIDE SEQUENCE [LARGE SCALE GENOMIC DNA]</scope>
    <source>
        <strain evidence="3 4">JP610</strain>
    </source>
</reference>
<organism evidence="3 4">
    <name type="scientific">Sphaeroforma arctica JP610</name>
    <dbReference type="NCBI Taxonomy" id="667725"/>
    <lineage>
        <taxon>Eukaryota</taxon>
        <taxon>Ichthyosporea</taxon>
        <taxon>Ichthyophonida</taxon>
        <taxon>Sphaeroforma</taxon>
    </lineage>
</organism>
<dbReference type="AlphaFoldDB" id="A0A0L0FVK1"/>
<dbReference type="RefSeq" id="XP_014154463.1">
    <property type="nucleotide sequence ID" value="XM_014298988.1"/>
</dbReference>
<dbReference type="PROSITE" id="PS01091">
    <property type="entry name" value="TATD_3"/>
    <property type="match status" value="1"/>
</dbReference>
<dbReference type="GO" id="GO:0046872">
    <property type="term" value="F:metal ion binding"/>
    <property type="evidence" value="ECO:0007669"/>
    <property type="project" value="UniProtKB-KW"/>
</dbReference>
<keyword evidence="2" id="KW-0479">Metal-binding</keyword>
<dbReference type="GeneID" id="25907583"/>
<keyword evidence="1" id="KW-0378">Hydrolase</keyword>
<evidence type="ECO:0000313" key="4">
    <source>
        <dbReference type="Proteomes" id="UP000054560"/>
    </source>
</evidence>
<feature type="binding site" evidence="2">
    <location>
        <position position="118"/>
    </location>
    <ligand>
        <name>a divalent metal cation</name>
        <dbReference type="ChEBI" id="CHEBI:60240"/>
        <label>2</label>
    </ligand>
</feature>
<dbReference type="InterPro" id="IPR001130">
    <property type="entry name" value="TatD-like"/>
</dbReference>
<evidence type="ECO:0000313" key="3">
    <source>
        <dbReference type="EMBL" id="KNC80561.1"/>
    </source>
</evidence>
<sequence length="220" mass="24187">MSHALAKKMEPFDEEMRLVDAHCHIQFDGTFTRLEALLVQHPEASVGEIGLDGSRKGAHVAHDIQNEVFVAQLHLAKRMKRPVSVHCVRRYGRVLEGLRKANKTHNEGSPVAPWCLLHGYNGPVEMIGQFVRAGAVFSFGLSLTHTPSPKQIAAVRAVPLNALLLETDSPDNRSCTEPADMAAVAKCVAEVRDMSESELKALVWDTSVTFFGIATEHDEV</sequence>
<dbReference type="PANTHER" id="PTHR47176">
    <property type="entry name" value="OSJNBA0020J04.13 PROTEIN"/>
    <property type="match status" value="1"/>
</dbReference>